<evidence type="ECO:0000313" key="1">
    <source>
        <dbReference type="EMBL" id="SOR31914.1"/>
    </source>
</evidence>
<reference evidence="2" key="1">
    <citation type="submission" date="2017-10" db="EMBL/GenBank/DDBJ databases">
        <authorList>
            <person name="Regsiter A."/>
            <person name="William W."/>
        </authorList>
    </citation>
    <scope>NUCLEOTIDE SEQUENCE [LARGE SCALE GENOMIC DNA]</scope>
</reference>
<protein>
    <submittedName>
        <fullName evidence="1">Uncharacterized protein</fullName>
    </submittedName>
</protein>
<gene>
    <name evidence="1" type="ORF">TK0001_5338</name>
</gene>
<proteinExistence type="predicted"/>
<name>A0A2N9AX60_METEX</name>
<organism evidence="1 2">
    <name type="scientific">Methylorubrum extorquens</name>
    <name type="common">Methylobacterium dichloromethanicum</name>
    <name type="synonym">Methylobacterium extorquens</name>
    <dbReference type="NCBI Taxonomy" id="408"/>
    <lineage>
        <taxon>Bacteria</taxon>
        <taxon>Pseudomonadati</taxon>
        <taxon>Pseudomonadota</taxon>
        <taxon>Alphaproteobacteria</taxon>
        <taxon>Hyphomicrobiales</taxon>
        <taxon>Methylobacteriaceae</taxon>
        <taxon>Methylorubrum</taxon>
    </lineage>
</organism>
<accession>A0A2N9AX60</accession>
<dbReference type="Proteomes" id="UP000233769">
    <property type="component" value="Chromosome tk0001"/>
</dbReference>
<evidence type="ECO:0000313" key="2">
    <source>
        <dbReference type="Proteomes" id="UP000233769"/>
    </source>
</evidence>
<sequence length="42" mass="4684">MLAVTGVMSLLMLRELCVPVAWTRWRSMFSPSGILGVSSERD</sequence>
<dbReference type="EMBL" id="LT962688">
    <property type="protein sequence ID" value="SOR31914.1"/>
    <property type="molecule type" value="Genomic_DNA"/>
</dbReference>
<dbReference type="AlphaFoldDB" id="A0A2N9AX60"/>